<evidence type="ECO:0000256" key="3">
    <source>
        <dbReference type="ARBA" id="ARBA00007630"/>
    </source>
</evidence>
<gene>
    <name evidence="15 17" type="primary">trmD</name>
    <name evidence="17" type="ORF">SAC06_04090</name>
</gene>
<protein>
    <recommendedName>
        <fullName evidence="6 15">tRNA (guanine-N(1)-)-methyltransferase</fullName>
        <ecNumber evidence="5 15">2.1.1.228</ecNumber>
    </recommendedName>
    <alternativeName>
        <fullName evidence="12 15">M1G-methyltransferase</fullName>
    </alternativeName>
    <alternativeName>
        <fullName evidence="13 15">tRNA [GM37] methyltransferase</fullName>
    </alternativeName>
</protein>
<keyword evidence="11 15" id="KW-0819">tRNA processing</keyword>
<keyword evidence="7 15" id="KW-0963">Cytoplasm</keyword>
<dbReference type="Gene3D" id="3.40.630.30">
    <property type="match status" value="1"/>
</dbReference>
<comment type="catalytic activity">
    <reaction evidence="14 15">
        <text>guanosine(37) in tRNA + S-adenosyl-L-methionine = N(1)-methylguanosine(37) in tRNA + S-adenosyl-L-homocysteine + H(+)</text>
        <dbReference type="Rhea" id="RHEA:36899"/>
        <dbReference type="Rhea" id="RHEA-COMP:10145"/>
        <dbReference type="Rhea" id="RHEA-COMP:10147"/>
        <dbReference type="ChEBI" id="CHEBI:15378"/>
        <dbReference type="ChEBI" id="CHEBI:57856"/>
        <dbReference type="ChEBI" id="CHEBI:59789"/>
        <dbReference type="ChEBI" id="CHEBI:73542"/>
        <dbReference type="ChEBI" id="CHEBI:74269"/>
        <dbReference type="EC" id="2.1.1.228"/>
    </reaction>
</comment>
<dbReference type="PANTHER" id="PTHR46417:SF1">
    <property type="entry name" value="TRNA (GUANINE-N(1)-)-METHYLTRANSFERASE"/>
    <property type="match status" value="1"/>
</dbReference>
<evidence type="ECO:0000256" key="7">
    <source>
        <dbReference type="ARBA" id="ARBA00022490"/>
    </source>
</evidence>
<accession>A0AAU7V8G1</accession>
<dbReference type="InterPro" id="IPR023148">
    <property type="entry name" value="tRNA_m1G_MeTrfase_C_sf"/>
</dbReference>
<evidence type="ECO:0000256" key="13">
    <source>
        <dbReference type="ARBA" id="ARBA00033392"/>
    </source>
</evidence>
<feature type="binding site" evidence="15">
    <location>
        <position position="126"/>
    </location>
    <ligand>
        <name>S-adenosyl-L-methionine</name>
        <dbReference type="ChEBI" id="CHEBI:59789"/>
    </ligand>
</feature>
<dbReference type="CDD" id="cd18080">
    <property type="entry name" value="TrmD-like"/>
    <property type="match status" value="1"/>
</dbReference>
<organism evidence="17">
    <name type="scientific">Scrofimicrobium appendicitidis</name>
    <dbReference type="NCBI Taxonomy" id="3079930"/>
    <lineage>
        <taxon>Bacteria</taxon>
        <taxon>Bacillati</taxon>
        <taxon>Actinomycetota</taxon>
        <taxon>Actinomycetes</taxon>
        <taxon>Actinomycetales</taxon>
        <taxon>Actinomycetaceae</taxon>
        <taxon>Scrofimicrobium</taxon>
    </lineage>
</organism>
<dbReference type="PROSITE" id="PS51186">
    <property type="entry name" value="GNAT"/>
    <property type="match status" value="1"/>
</dbReference>
<dbReference type="Pfam" id="PF01746">
    <property type="entry name" value="tRNA_m1G_MT"/>
    <property type="match status" value="1"/>
</dbReference>
<proteinExistence type="inferred from homology"/>
<evidence type="ECO:0000256" key="10">
    <source>
        <dbReference type="ARBA" id="ARBA00022691"/>
    </source>
</evidence>
<dbReference type="PANTHER" id="PTHR46417">
    <property type="entry name" value="TRNA (GUANINE-N(1)-)-METHYLTRANSFERASE"/>
    <property type="match status" value="1"/>
</dbReference>
<feature type="domain" description="N-acetyltransferase" evidence="16">
    <location>
        <begin position="270"/>
        <end position="441"/>
    </location>
</feature>
<evidence type="ECO:0000256" key="9">
    <source>
        <dbReference type="ARBA" id="ARBA00022679"/>
    </source>
</evidence>
<reference evidence="17" key="1">
    <citation type="submission" date="2023-11" db="EMBL/GenBank/DDBJ databases">
        <title>Scrofimicrobium hongkongense sp. nov., isolated from a patient with peritonitis.</title>
        <authorList>
            <person name="Lao H.Y."/>
            <person name="Wong A.Y.P."/>
            <person name="Ng T.L."/>
            <person name="Wong R.Y.L."/>
            <person name="Yau M.C.Y."/>
            <person name="Lam J.Y.W."/>
            <person name="Siu G.K.H."/>
        </authorList>
    </citation>
    <scope>NUCLEOTIDE SEQUENCE</scope>
    <source>
        <strain evidence="17">R131</strain>
    </source>
</reference>
<sequence>MRFDLVTIFPEYFQVLDLSLLGRARQQGLVQVEVYQLRDWAEGKHRSVDDAPAGGGAGMVMRPDVWGRALDQLLAEPVAAPEAAPVAESATGPRRVLAIPSPAGEPLTQARLEDLTGADQVIVACGRYEGPDARIAEHYRSIGVEVLEFSLGDYVLNGGEVAALALVEGVGRLLDGVVGNPDSLVEESHAGAGLLEYPVYTQPRQWRGLEIPPVLASGNHAQIDRWRREQSLRRTAERRPELLSPEGLSTPDLEVVARAGYLLVPRRARVHLRPATGEDVPALVALARRTFPDACPPEVSAEDIAHFIDEEFTPARFTAHLANPDASVWVGEVEGELVAYTLCFRQAPADLRAAPPGAAYVSKCYADPSVRGSGLTGALLDEAVADLRARWGVDSVVLATHIGNRRASKFYRRHGFKKRGRRHFLVGQTDNIDDVFVLDLTRA</sequence>
<evidence type="ECO:0000256" key="2">
    <source>
        <dbReference type="ARBA" id="ARBA00004496"/>
    </source>
</evidence>
<evidence type="ECO:0000256" key="15">
    <source>
        <dbReference type="HAMAP-Rule" id="MF_00605"/>
    </source>
</evidence>
<evidence type="ECO:0000256" key="12">
    <source>
        <dbReference type="ARBA" id="ARBA00029736"/>
    </source>
</evidence>
<keyword evidence="9 15" id="KW-0808">Transferase</keyword>
<dbReference type="RefSeq" id="WP_350258944.1">
    <property type="nucleotide sequence ID" value="NZ_CP138335.1"/>
</dbReference>
<dbReference type="GO" id="GO:0016747">
    <property type="term" value="F:acyltransferase activity, transferring groups other than amino-acyl groups"/>
    <property type="evidence" value="ECO:0007669"/>
    <property type="project" value="InterPro"/>
</dbReference>
<dbReference type="NCBIfam" id="TIGR00088">
    <property type="entry name" value="trmD"/>
    <property type="match status" value="1"/>
</dbReference>
<dbReference type="GO" id="GO:0052906">
    <property type="term" value="F:tRNA (guanine(37)-N1)-methyltransferase activity"/>
    <property type="evidence" value="ECO:0007669"/>
    <property type="project" value="UniProtKB-UniRule"/>
</dbReference>
<dbReference type="InterPro" id="IPR000182">
    <property type="entry name" value="GNAT_dom"/>
</dbReference>
<dbReference type="InterPro" id="IPR029026">
    <property type="entry name" value="tRNA_m1G_MTases_N"/>
</dbReference>
<dbReference type="SUPFAM" id="SSF55729">
    <property type="entry name" value="Acyl-CoA N-acyltransferases (Nat)"/>
    <property type="match status" value="1"/>
</dbReference>
<dbReference type="InterPro" id="IPR002649">
    <property type="entry name" value="tRNA_m1G_MeTrfase_TrmD"/>
</dbReference>
<evidence type="ECO:0000256" key="5">
    <source>
        <dbReference type="ARBA" id="ARBA00012807"/>
    </source>
</evidence>
<dbReference type="InterPro" id="IPR016181">
    <property type="entry name" value="Acyl_CoA_acyltransferase"/>
</dbReference>
<evidence type="ECO:0000256" key="8">
    <source>
        <dbReference type="ARBA" id="ARBA00022603"/>
    </source>
</evidence>
<evidence type="ECO:0000256" key="6">
    <source>
        <dbReference type="ARBA" id="ARBA00014679"/>
    </source>
</evidence>
<dbReference type="InterPro" id="IPR016009">
    <property type="entry name" value="tRNA_MeTrfase_TRMD/TRM10"/>
</dbReference>
<dbReference type="CDD" id="cd04301">
    <property type="entry name" value="NAT_SF"/>
    <property type="match status" value="1"/>
</dbReference>
<evidence type="ECO:0000313" key="17">
    <source>
        <dbReference type="EMBL" id="XBW08744.1"/>
    </source>
</evidence>
<dbReference type="EMBL" id="CP138335">
    <property type="protein sequence ID" value="XBW08744.1"/>
    <property type="molecule type" value="Genomic_DNA"/>
</dbReference>
<dbReference type="SUPFAM" id="SSF75217">
    <property type="entry name" value="alpha/beta knot"/>
    <property type="match status" value="1"/>
</dbReference>
<comment type="function">
    <text evidence="1 15">Specifically methylates guanosine-37 in various tRNAs.</text>
</comment>
<evidence type="ECO:0000256" key="11">
    <source>
        <dbReference type="ARBA" id="ARBA00022694"/>
    </source>
</evidence>
<feature type="binding site" evidence="15">
    <location>
        <begin position="151"/>
        <end position="156"/>
    </location>
    <ligand>
        <name>S-adenosyl-L-methionine</name>
        <dbReference type="ChEBI" id="CHEBI:59789"/>
    </ligand>
</feature>
<dbReference type="Gene3D" id="3.40.1280.10">
    <property type="match status" value="1"/>
</dbReference>
<keyword evidence="8 15" id="KW-0489">Methyltransferase</keyword>
<dbReference type="Gene3D" id="1.10.1270.20">
    <property type="entry name" value="tRNA(m1g37)methyltransferase, domain 2"/>
    <property type="match status" value="1"/>
</dbReference>
<dbReference type="GO" id="GO:0005829">
    <property type="term" value="C:cytosol"/>
    <property type="evidence" value="ECO:0007669"/>
    <property type="project" value="TreeGrafter"/>
</dbReference>
<dbReference type="InterPro" id="IPR029028">
    <property type="entry name" value="Alpha/beta_knot_MTases"/>
</dbReference>
<dbReference type="EC" id="2.1.1.228" evidence="5 15"/>
<comment type="similarity">
    <text evidence="3 15">Belongs to the RNA methyltransferase TrmD family.</text>
</comment>
<comment type="subcellular location">
    <subcellularLocation>
        <location evidence="2 15">Cytoplasm</location>
    </subcellularLocation>
</comment>
<dbReference type="AlphaFoldDB" id="A0AAU7V8G1"/>
<dbReference type="Pfam" id="PF00583">
    <property type="entry name" value="Acetyltransf_1"/>
    <property type="match status" value="1"/>
</dbReference>
<evidence type="ECO:0000256" key="4">
    <source>
        <dbReference type="ARBA" id="ARBA00011738"/>
    </source>
</evidence>
<dbReference type="HAMAP" id="MF_00605">
    <property type="entry name" value="TrmD"/>
    <property type="match status" value="1"/>
</dbReference>
<evidence type="ECO:0000259" key="16">
    <source>
        <dbReference type="PROSITE" id="PS51186"/>
    </source>
</evidence>
<name>A0AAU7V8G1_9ACTO</name>
<comment type="subunit">
    <text evidence="4 15">Homodimer.</text>
</comment>
<dbReference type="KEGG" id="sapp:SAC06_04090"/>
<evidence type="ECO:0000256" key="1">
    <source>
        <dbReference type="ARBA" id="ARBA00002634"/>
    </source>
</evidence>
<dbReference type="NCBIfam" id="NF000648">
    <property type="entry name" value="PRK00026.1"/>
    <property type="match status" value="1"/>
</dbReference>
<keyword evidence="10 15" id="KW-0949">S-adenosyl-L-methionine</keyword>
<dbReference type="GO" id="GO:0002939">
    <property type="term" value="P:tRNA N1-guanine methylation"/>
    <property type="evidence" value="ECO:0007669"/>
    <property type="project" value="TreeGrafter"/>
</dbReference>
<evidence type="ECO:0000256" key="14">
    <source>
        <dbReference type="ARBA" id="ARBA00047783"/>
    </source>
</evidence>